<proteinExistence type="predicted"/>
<dbReference type="Proteomes" id="UP000092884">
    <property type="component" value="Chromosome"/>
</dbReference>
<organism evidence="1 2">
    <name type="scientific">Helicobacter enhydrae</name>
    <dbReference type="NCBI Taxonomy" id="222136"/>
    <lineage>
        <taxon>Bacteria</taxon>
        <taxon>Pseudomonadati</taxon>
        <taxon>Campylobacterota</taxon>
        <taxon>Epsilonproteobacteria</taxon>
        <taxon>Campylobacterales</taxon>
        <taxon>Helicobacteraceae</taxon>
        <taxon>Helicobacter</taxon>
    </lineage>
</organism>
<accession>A0A1B1U6N9</accession>
<dbReference type="AlphaFoldDB" id="A0A1B1U6N9"/>
<dbReference type="STRING" id="222136.BBW65_05860"/>
<dbReference type="EMBL" id="CP016503">
    <property type="protein sequence ID" value="ANV98355.1"/>
    <property type="molecule type" value="Genomic_DNA"/>
</dbReference>
<keyword evidence="2" id="KW-1185">Reference proteome</keyword>
<evidence type="ECO:0000313" key="2">
    <source>
        <dbReference type="Proteomes" id="UP000092884"/>
    </source>
</evidence>
<sequence length="91" mass="10336">MTFKAMPSMIFSALNPTINPNTHNIFFIVFLQISLALSLTSFKLQAQINHFVFCILSPNYNPTPLAKNHNVKVGHLWGFKLRFELGLGFLL</sequence>
<reference evidence="2" key="1">
    <citation type="submission" date="2016-07" db="EMBL/GenBank/DDBJ databases">
        <authorList>
            <person name="Florea S."/>
            <person name="Webb J.S."/>
            <person name="Jaromczyk J."/>
            <person name="Schardl C.L."/>
        </authorList>
    </citation>
    <scope>NUCLEOTIDE SEQUENCE [LARGE SCALE GENOMIC DNA]</scope>
    <source>
        <strain evidence="2">MIT 01-6242</strain>
    </source>
</reference>
<gene>
    <name evidence="1" type="ORF">BBW65_05860</name>
</gene>
<dbReference type="KEGG" id="het:BBW65_05860"/>
<protein>
    <submittedName>
        <fullName evidence="1">Uncharacterized protein</fullName>
    </submittedName>
</protein>
<name>A0A1B1U6N9_9HELI</name>
<evidence type="ECO:0000313" key="1">
    <source>
        <dbReference type="EMBL" id="ANV98355.1"/>
    </source>
</evidence>